<dbReference type="EMBL" id="GL698496">
    <property type="protein sequence ID" value="EFY89735.1"/>
    <property type="molecule type" value="Genomic_DNA"/>
</dbReference>
<organism evidence="2">
    <name type="scientific">Metarhizium acridum (strain CQMa 102)</name>
    <dbReference type="NCBI Taxonomy" id="655827"/>
    <lineage>
        <taxon>Eukaryota</taxon>
        <taxon>Fungi</taxon>
        <taxon>Dikarya</taxon>
        <taxon>Ascomycota</taxon>
        <taxon>Pezizomycotina</taxon>
        <taxon>Sordariomycetes</taxon>
        <taxon>Hypocreomycetidae</taxon>
        <taxon>Hypocreales</taxon>
        <taxon>Clavicipitaceae</taxon>
        <taxon>Metarhizium</taxon>
    </lineage>
</organism>
<dbReference type="Proteomes" id="UP000002499">
    <property type="component" value="Unassembled WGS sequence"/>
</dbReference>
<name>E9E2R9_METAQ</name>
<gene>
    <name evidence="1" type="ORF">MAC_04167</name>
</gene>
<dbReference type="AlphaFoldDB" id="E9E2R9"/>
<sequence>MSPTSASPTDEPSAVDHYTLHMFPFSLYSIMSRFTYILGKSHLPTDAPLIHQSRLDLKLVNLHRYGNISEEYPKINPKGQVYTYTYSTTTDTQNYS</sequence>
<dbReference type="InParanoid" id="E9E2R9"/>
<protein>
    <submittedName>
        <fullName evidence="1">Uncharacterized protein</fullName>
    </submittedName>
</protein>
<accession>E9E2R9</accession>
<evidence type="ECO:0000313" key="1">
    <source>
        <dbReference type="EMBL" id="EFY89735.1"/>
    </source>
</evidence>
<dbReference type="OrthoDB" id="412788at2759"/>
<proteinExistence type="predicted"/>
<dbReference type="HOGENOM" id="CLU_2360169_0_0_1"/>
<reference evidence="1 2" key="1">
    <citation type="journal article" date="2011" name="PLoS Genet.">
        <title>Genome sequencing and comparative transcriptomics of the model entomopathogenic fungi Metarhizium anisopliae and M. acridum.</title>
        <authorList>
            <person name="Gao Q."/>
            <person name="Jin K."/>
            <person name="Ying S.H."/>
            <person name="Zhang Y."/>
            <person name="Xiao G."/>
            <person name="Shang Y."/>
            <person name="Duan Z."/>
            <person name="Hu X."/>
            <person name="Xie X.Q."/>
            <person name="Zhou G."/>
            <person name="Peng G."/>
            <person name="Luo Z."/>
            <person name="Huang W."/>
            <person name="Wang B."/>
            <person name="Fang W."/>
            <person name="Wang S."/>
            <person name="Zhong Y."/>
            <person name="Ma L.J."/>
            <person name="St Leger R.J."/>
            <person name="Zhao G.P."/>
            <person name="Pei Y."/>
            <person name="Feng M.G."/>
            <person name="Xia Y."/>
            <person name="Wang C."/>
        </authorList>
    </citation>
    <scope>NUCLEOTIDE SEQUENCE [LARGE SCALE GENOMIC DNA]</scope>
    <source>
        <strain evidence="1 2">CQMa 102</strain>
    </source>
</reference>
<evidence type="ECO:0000313" key="2">
    <source>
        <dbReference type="Proteomes" id="UP000002499"/>
    </source>
</evidence>
<keyword evidence="2" id="KW-1185">Reference proteome</keyword>